<dbReference type="SUPFAM" id="SSF56176">
    <property type="entry name" value="FAD-binding/transporter-associated domain-like"/>
    <property type="match status" value="1"/>
</dbReference>
<dbReference type="AlphaFoldDB" id="A0AAN7BQU2"/>
<keyword evidence="9" id="KW-1185">Reference proteome</keyword>
<dbReference type="PANTHER" id="PTHR42973">
    <property type="entry name" value="BINDING OXIDOREDUCTASE, PUTATIVE (AFU_ORTHOLOGUE AFUA_1G17690)-RELATED"/>
    <property type="match status" value="1"/>
</dbReference>
<protein>
    <recommendedName>
        <fullName evidence="7">FAD-binding PCMH-type domain-containing protein</fullName>
    </recommendedName>
</protein>
<feature type="domain" description="FAD-binding PCMH-type" evidence="7">
    <location>
        <begin position="74"/>
        <end position="246"/>
    </location>
</feature>
<reference evidence="8" key="1">
    <citation type="journal article" date="2023" name="Mol. Phylogenet. Evol.">
        <title>Genome-scale phylogeny and comparative genomics of the fungal order Sordariales.</title>
        <authorList>
            <person name="Hensen N."/>
            <person name="Bonometti L."/>
            <person name="Westerberg I."/>
            <person name="Brannstrom I.O."/>
            <person name="Guillou S."/>
            <person name="Cros-Aarteil S."/>
            <person name="Calhoun S."/>
            <person name="Haridas S."/>
            <person name="Kuo A."/>
            <person name="Mondo S."/>
            <person name="Pangilinan J."/>
            <person name="Riley R."/>
            <person name="LaButti K."/>
            <person name="Andreopoulos B."/>
            <person name="Lipzen A."/>
            <person name="Chen C."/>
            <person name="Yan M."/>
            <person name="Daum C."/>
            <person name="Ng V."/>
            <person name="Clum A."/>
            <person name="Steindorff A."/>
            <person name="Ohm R.A."/>
            <person name="Martin F."/>
            <person name="Silar P."/>
            <person name="Natvig D.O."/>
            <person name="Lalanne C."/>
            <person name="Gautier V."/>
            <person name="Ament-Velasquez S.L."/>
            <person name="Kruys A."/>
            <person name="Hutchinson M.I."/>
            <person name="Powell A.J."/>
            <person name="Barry K."/>
            <person name="Miller A.N."/>
            <person name="Grigoriev I.V."/>
            <person name="Debuchy R."/>
            <person name="Gladieux P."/>
            <person name="Hiltunen Thoren M."/>
            <person name="Johannesson H."/>
        </authorList>
    </citation>
    <scope>NUCLEOTIDE SEQUENCE</scope>
    <source>
        <strain evidence="8">CBS 990.96</strain>
    </source>
</reference>
<dbReference type="InterPro" id="IPR006094">
    <property type="entry name" value="Oxid_FAD_bind_N"/>
</dbReference>
<feature type="chain" id="PRO_5042887515" description="FAD-binding PCMH-type domain-containing protein" evidence="6">
    <location>
        <begin position="25"/>
        <end position="519"/>
    </location>
</feature>
<dbReference type="InterPro" id="IPR050416">
    <property type="entry name" value="FAD-linked_Oxidoreductase"/>
</dbReference>
<evidence type="ECO:0000313" key="9">
    <source>
        <dbReference type="Proteomes" id="UP001301958"/>
    </source>
</evidence>
<dbReference type="InterPro" id="IPR036318">
    <property type="entry name" value="FAD-bd_PCMH-like_sf"/>
</dbReference>
<name>A0AAN7BQU2_9PEZI</name>
<evidence type="ECO:0000313" key="8">
    <source>
        <dbReference type="EMBL" id="KAK4227802.1"/>
    </source>
</evidence>
<comment type="similarity">
    <text evidence="2">Belongs to the oxygen-dependent FAD-linked oxidoreductase family.</text>
</comment>
<evidence type="ECO:0000256" key="2">
    <source>
        <dbReference type="ARBA" id="ARBA00005466"/>
    </source>
</evidence>
<evidence type="ECO:0000256" key="6">
    <source>
        <dbReference type="SAM" id="SignalP"/>
    </source>
</evidence>
<dbReference type="Pfam" id="PF01565">
    <property type="entry name" value="FAD_binding_4"/>
    <property type="match status" value="1"/>
</dbReference>
<dbReference type="GO" id="GO:0071949">
    <property type="term" value="F:FAD binding"/>
    <property type="evidence" value="ECO:0007669"/>
    <property type="project" value="InterPro"/>
</dbReference>
<dbReference type="Proteomes" id="UP001301958">
    <property type="component" value="Unassembled WGS sequence"/>
</dbReference>
<dbReference type="PANTHER" id="PTHR42973:SF9">
    <property type="entry name" value="FAD-BINDING PCMH-TYPE DOMAIN-CONTAINING PROTEIN-RELATED"/>
    <property type="match status" value="1"/>
</dbReference>
<comment type="caution">
    <text evidence="8">The sequence shown here is derived from an EMBL/GenBank/DDBJ whole genome shotgun (WGS) entry which is preliminary data.</text>
</comment>
<evidence type="ECO:0000256" key="1">
    <source>
        <dbReference type="ARBA" id="ARBA00001974"/>
    </source>
</evidence>
<dbReference type="PROSITE" id="PS51387">
    <property type="entry name" value="FAD_PCMH"/>
    <property type="match status" value="1"/>
</dbReference>
<keyword evidence="6" id="KW-0732">Signal</keyword>
<dbReference type="Gene3D" id="3.40.462.20">
    <property type="match status" value="1"/>
</dbReference>
<gene>
    <name evidence="8" type="ORF">QBC38DRAFT_477016</name>
</gene>
<reference evidence="8" key="2">
    <citation type="submission" date="2023-05" db="EMBL/GenBank/DDBJ databases">
        <authorList>
            <consortium name="Lawrence Berkeley National Laboratory"/>
            <person name="Steindorff A."/>
            <person name="Hensen N."/>
            <person name="Bonometti L."/>
            <person name="Westerberg I."/>
            <person name="Brannstrom I.O."/>
            <person name="Guillou S."/>
            <person name="Cros-Aarteil S."/>
            <person name="Calhoun S."/>
            <person name="Haridas S."/>
            <person name="Kuo A."/>
            <person name="Mondo S."/>
            <person name="Pangilinan J."/>
            <person name="Riley R."/>
            <person name="Labutti K."/>
            <person name="Andreopoulos B."/>
            <person name="Lipzen A."/>
            <person name="Chen C."/>
            <person name="Yanf M."/>
            <person name="Daum C."/>
            <person name="Ng V."/>
            <person name="Clum A."/>
            <person name="Ohm R."/>
            <person name="Martin F."/>
            <person name="Silar P."/>
            <person name="Natvig D."/>
            <person name="Lalanne C."/>
            <person name="Gautier V."/>
            <person name="Ament-Velasquez S.L."/>
            <person name="Kruys A."/>
            <person name="Hutchinson M.I."/>
            <person name="Powell A.J."/>
            <person name="Barry K."/>
            <person name="Miller A.N."/>
            <person name="Grigoriev I.V."/>
            <person name="Debuchy R."/>
            <person name="Gladieux P."/>
            <person name="Thoren M.H."/>
            <person name="Johannesson H."/>
        </authorList>
    </citation>
    <scope>NUCLEOTIDE SEQUENCE</scope>
    <source>
        <strain evidence="8">CBS 990.96</strain>
    </source>
</reference>
<keyword evidence="4" id="KW-0274">FAD</keyword>
<accession>A0AAN7BQU2</accession>
<dbReference type="Pfam" id="PF08031">
    <property type="entry name" value="BBE"/>
    <property type="match status" value="1"/>
</dbReference>
<dbReference type="InterPro" id="IPR012951">
    <property type="entry name" value="BBE"/>
</dbReference>
<keyword evidence="5" id="KW-0560">Oxidoreductase</keyword>
<dbReference type="GO" id="GO:0016491">
    <property type="term" value="F:oxidoreductase activity"/>
    <property type="evidence" value="ECO:0007669"/>
    <property type="project" value="UniProtKB-KW"/>
</dbReference>
<organism evidence="8 9">
    <name type="scientific">Podospora fimiseda</name>
    <dbReference type="NCBI Taxonomy" id="252190"/>
    <lineage>
        <taxon>Eukaryota</taxon>
        <taxon>Fungi</taxon>
        <taxon>Dikarya</taxon>
        <taxon>Ascomycota</taxon>
        <taxon>Pezizomycotina</taxon>
        <taxon>Sordariomycetes</taxon>
        <taxon>Sordariomycetidae</taxon>
        <taxon>Sordariales</taxon>
        <taxon>Podosporaceae</taxon>
        <taxon>Podospora</taxon>
    </lineage>
</organism>
<evidence type="ECO:0000259" key="7">
    <source>
        <dbReference type="PROSITE" id="PS51387"/>
    </source>
</evidence>
<dbReference type="InterPro" id="IPR016169">
    <property type="entry name" value="FAD-bd_PCMH_sub2"/>
</dbReference>
<dbReference type="InterPro" id="IPR016166">
    <property type="entry name" value="FAD-bd_PCMH"/>
</dbReference>
<evidence type="ECO:0000256" key="5">
    <source>
        <dbReference type="ARBA" id="ARBA00023002"/>
    </source>
</evidence>
<sequence length="519" mass="57326">MVSFFSLQTLLLPSLFFFLSTISAASCPSTPSPPTPLPPDILTILPQLLSPQSQILLPSSPSFPFYSTRFSAEQGTPTFQAIILPRTESDISQIIKYSNSHNLPFLAISGQHGSWYPLENFNGIGISLRNLSTRISLDKDGRHATIGGGMNVYETVQYLWSKGKQTTTGICECVGVISPGLGGGHGLFQGQYGLVGDQWVEARVVLADGKVVRVSEKENKDLWWGLRGAGHNYGVVSEVKVKVYDTPKGKESWSWESFSFKGKKLEVLYEWVNKGLIGTQPAELVHWSMWSLDKNIDPENPVITFSLYYNGPASELKMYSENIHNLGPVAHKEGVVEYSKMSAVFGADINGGFCSKNQNPNVALRASDVISYEIPALRKAYDLLSSGLKSEPAFAYSVVMLEGYSVQGVQAVPAESAAYPHRAQRILQAPTIVWPRGTNETLDEEAQGLARKLWIAISGTTEKRSYVNYAWGDEGPQALYGYEPWRLQKLRALKKKYDPESRFGYFASVETKSKGHGDI</sequence>
<evidence type="ECO:0000256" key="3">
    <source>
        <dbReference type="ARBA" id="ARBA00022630"/>
    </source>
</evidence>
<comment type="cofactor">
    <cofactor evidence="1">
        <name>FAD</name>
        <dbReference type="ChEBI" id="CHEBI:57692"/>
    </cofactor>
</comment>
<keyword evidence="3" id="KW-0285">Flavoprotein</keyword>
<dbReference type="EMBL" id="MU865327">
    <property type="protein sequence ID" value="KAK4227802.1"/>
    <property type="molecule type" value="Genomic_DNA"/>
</dbReference>
<evidence type="ECO:0000256" key="4">
    <source>
        <dbReference type="ARBA" id="ARBA00022827"/>
    </source>
</evidence>
<feature type="signal peptide" evidence="6">
    <location>
        <begin position="1"/>
        <end position="24"/>
    </location>
</feature>
<dbReference type="Gene3D" id="3.30.465.10">
    <property type="match status" value="1"/>
</dbReference>
<proteinExistence type="inferred from homology"/>